<dbReference type="AlphaFoldDB" id="A0A250DJH5"/>
<dbReference type="GO" id="GO:0016020">
    <property type="term" value="C:membrane"/>
    <property type="evidence" value="ECO:0007669"/>
    <property type="project" value="TreeGrafter"/>
</dbReference>
<dbReference type="RefSeq" id="WP_095744921.1">
    <property type="nucleotide sequence ID" value="NZ_CP023284.1"/>
</dbReference>
<proteinExistence type="inferred from homology"/>
<evidence type="ECO:0000256" key="7">
    <source>
        <dbReference type="SAM" id="SignalP"/>
    </source>
</evidence>
<evidence type="ECO:0000256" key="1">
    <source>
        <dbReference type="ARBA" id="ARBA00022670"/>
    </source>
</evidence>
<sequence>MNNPRPSFFPACASIAATFVLTACAASIRPASDDPDVVQEQSLQQSLSLNHRMTLQRRLDDVAIPLLEHSAPFCGGDVRASLGAHIASLWSFEKEERAAAKQTLHLDDRLTVLWTLDRKQAPATPLRAGDVLLSVGGKPLPAGEKGIDRLNAVLIDAARTKPAKREGWLEAVVQREGQSTALRLPYTTACNYTAVTRMKNEVHAENDGHEIVVNSALMRFFPDNRDLAIVLGHELANGVLSHGGKTRAVGIAAGIVDGALGGTGLAQEALSSPFSQQFDAEADYLGLYMVAAAGYDIDGAERIWRELGVHTAGARKKGFMSTPPSSAKRFVAMRRTIAEIQSKTKNGAPLVPLATSKS</sequence>
<dbReference type="KEGG" id="vbo:CKY39_14350"/>
<feature type="signal peptide" evidence="7">
    <location>
        <begin position="1"/>
        <end position="25"/>
    </location>
</feature>
<dbReference type="GO" id="GO:0046872">
    <property type="term" value="F:metal ion binding"/>
    <property type="evidence" value="ECO:0007669"/>
    <property type="project" value="UniProtKB-KW"/>
</dbReference>
<name>A0A250DJH5_9BURK</name>
<dbReference type="GO" id="GO:0004222">
    <property type="term" value="F:metalloendopeptidase activity"/>
    <property type="evidence" value="ECO:0007669"/>
    <property type="project" value="InterPro"/>
</dbReference>
<reference evidence="9 10" key="1">
    <citation type="submission" date="2017-09" db="EMBL/GenBank/DDBJ databases">
        <title>The diverse metabolic capabilities of V. boronicumulans make it an excellent choice for continued studies on novel biodegradation.</title>
        <authorList>
            <person name="Sun S."/>
        </authorList>
    </citation>
    <scope>NUCLEOTIDE SEQUENCE [LARGE SCALE GENOMIC DNA]</scope>
    <source>
        <strain evidence="9 10">J1</strain>
    </source>
</reference>
<dbReference type="InterPro" id="IPR051156">
    <property type="entry name" value="Mito/Outer_Membr_Metalloprot"/>
</dbReference>
<dbReference type="InterPro" id="IPR001915">
    <property type="entry name" value="Peptidase_M48"/>
</dbReference>
<evidence type="ECO:0000259" key="8">
    <source>
        <dbReference type="Pfam" id="PF01435"/>
    </source>
</evidence>
<dbReference type="Proteomes" id="UP000217154">
    <property type="component" value="Chromosome"/>
</dbReference>
<evidence type="ECO:0000256" key="5">
    <source>
        <dbReference type="ARBA" id="ARBA00023049"/>
    </source>
</evidence>
<keyword evidence="7" id="KW-0732">Signal</keyword>
<keyword evidence="4 6" id="KW-0862">Zinc</keyword>
<keyword evidence="2" id="KW-0479">Metal-binding</keyword>
<feature type="chain" id="PRO_5013100617" description="Peptidase M48 domain-containing protein" evidence="7">
    <location>
        <begin position="26"/>
        <end position="358"/>
    </location>
</feature>
<comment type="cofactor">
    <cofactor evidence="6">
        <name>Zn(2+)</name>
        <dbReference type="ChEBI" id="CHEBI:29105"/>
    </cofactor>
    <text evidence="6">Binds 1 zinc ion per subunit.</text>
</comment>
<dbReference type="PROSITE" id="PS51257">
    <property type="entry name" value="PROKAR_LIPOPROTEIN"/>
    <property type="match status" value="1"/>
</dbReference>
<keyword evidence="5 6" id="KW-0482">Metalloprotease</keyword>
<dbReference type="Pfam" id="PF01435">
    <property type="entry name" value="Peptidase_M48"/>
    <property type="match status" value="1"/>
</dbReference>
<dbReference type="PANTHER" id="PTHR22726">
    <property type="entry name" value="METALLOENDOPEPTIDASE OMA1"/>
    <property type="match status" value="1"/>
</dbReference>
<organism evidence="9 10">
    <name type="scientific">Variovorax boronicumulans</name>
    <dbReference type="NCBI Taxonomy" id="436515"/>
    <lineage>
        <taxon>Bacteria</taxon>
        <taxon>Pseudomonadati</taxon>
        <taxon>Pseudomonadota</taxon>
        <taxon>Betaproteobacteria</taxon>
        <taxon>Burkholderiales</taxon>
        <taxon>Comamonadaceae</taxon>
        <taxon>Variovorax</taxon>
    </lineage>
</organism>
<gene>
    <name evidence="9" type="ORF">CKY39_14350</name>
</gene>
<dbReference type="PANTHER" id="PTHR22726:SF1">
    <property type="entry name" value="METALLOENDOPEPTIDASE OMA1, MITOCHONDRIAL"/>
    <property type="match status" value="1"/>
</dbReference>
<keyword evidence="1 6" id="KW-0645">Protease</keyword>
<keyword evidence="3 6" id="KW-0378">Hydrolase</keyword>
<comment type="similarity">
    <text evidence="6">Belongs to the peptidase M48 family.</text>
</comment>
<feature type="domain" description="Peptidase M48" evidence="8">
    <location>
        <begin position="164"/>
        <end position="335"/>
    </location>
</feature>
<protein>
    <recommendedName>
        <fullName evidence="8">Peptidase M48 domain-containing protein</fullName>
    </recommendedName>
</protein>
<evidence type="ECO:0000256" key="4">
    <source>
        <dbReference type="ARBA" id="ARBA00022833"/>
    </source>
</evidence>
<accession>A0A250DJH5</accession>
<dbReference type="GO" id="GO:0051603">
    <property type="term" value="P:proteolysis involved in protein catabolic process"/>
    <property type="evidence" value="ECO:0007669"/>
    <property type="project" value="TreeGrafter"/>
</dbReference>
<evidence type="ECO:0000313" key="10">
    <source>
        <dbReference type="Proteomes" id="UP000217154"/>
    </source>
</evidence>
<evidence type="ECO:0000256" key="3">
    <source>
        <dbReference type="ARBA" id="ARBA00022801"/>
    </source>
</evidence>
<evidence type="ECO:0000256" key="2">
    <source>
        <dbReference type="ARBA" id="ARBA00022723"/>
    </source>
</evidence>
<dbReference type="EMBL" id="CP023284">
    <property type="protein sequence ID" value="ATA54271.1"/>
    <property type="molecule type" value="Genomic_DNA"/>
</dbReference>
<evidence type="ECO:0000313" key="9">
    <source>
        <dbReference type="EMBL" id="ATA54271.1"/>
    </source>
</evidence>
<evidence type="ECO:0000256" key="6">
    <source>
        <dbReference type="RuleBase" id="RU003983"/>
    </source>
</evidence>